<comment type="caution">
    <text evidence="2">The sequence shown here is derived from an EMBL/GenBank/DDBJ whole genome shotgun (WGS) entry which is preliminary data.</text>
</comment>
<reference evidence="2" key="1">
    <citation type="submission" date="2022-03" db="EMBL/GenBank/DDBJ databases">
        <authorList>
            <person name="Lindestad O."/>
        </authorList>
    </citation>
    <scope>NUCLEOTIDE SEQUENCE</scope>
</reference>
<gene>
    <name evidence="2" type="primary">jg446</name>
    <name evidence="2" type="ORF">PAEG_LOCUS174</name>
</gene>
<feature type="region of interest" description="Disordered" evidence="1">
    <location>
        <begin position="173"/>
        <end position="199"/>
    </location>
</feature>
<proteinExistence type="predicted"/>
<organism evidence="2 3">
    <name type="scientific">Pararge aegeria aegeria</name>
    <dbReference type="NCBI Taxonomy" id="348720"/>
    <lineage>
        <taxon>Eukaryota</taxon>
        <taxon>Metazoa</taxon>
        <taxon>Ecdysozoa</taxon>
        <taxon>Arthropoda</taxon>
        <taxon>Hexapoda</taxon>
        <taxon>Insecta</taxon>
        <taxon>Pterygota</taxon>
        <taxon>Neoptera</taxon>
        <taxon>Endopterygota</taxon>
        <taxon>Lepidoptera</taxon>
        <taxon>Glossata</taxon>
        <taxon>Ditrysia</taxon>
        <taxon>Papilionoidea</taxon>
        <taxon>Nymphalidae</taxon>
        <taxon>Satyrinae</taxon>
        <taxon>Satyrini</taxon>
        <taxon>Parargina</taxon>
        <taxon>Pararge</taxon>
    </lineage>
</organism>
<dbReference type="EMBL" id="CAKXAJ010000564">
    <property type="protein sequence ID" value="CAH2207553.1"/>
    <property type="molecule type" value="Genomic_DNA"/>
</dbReference>
<evidence type="ECO:0000313" key="3">
    <source>
        <dbReference type="Proteomes" id="UP000838756"/>
    </source>
</evidence>
<dbReference type="OrthoDB" id="7443816at2759"/>
<sequence>DCLTENFENGFGDFRNTSIQFCRSQLMWTIGRYSTLNIQSPHPRSTSFATVQPTWTCMTTFNFMITRGATLEVTGYLLSRNDTDVVWVEVRQYVVGGSDVQVGLGGFTPTQSSLVPSWRTLRIVIPGTGRFEGYIKLWGRASARSVLLIDSLRYIAPSYDKDLCLPYKVPTTTTSTTTTTTRAPTTTTKTTTTTTTTTELPTTITTEKLTTTTATPSTTVTSPSTTQTPRLSLTVLLVKIKKFFR</sequence>
<dbReference type="Proteomes" id="UP000838756">
    <property type="component" value="Unassembled WGS sequence"/>
</dbReference>
<keyword evidence="3" id="KW-1185">Reference proteome</keyword>
<name>A0A8S4QEA3_9NEOP</name>
<feature type="non-terminal residue" evidence="2">
    <location>
        <position position="1"/>
    </location>
</feature>
<dbReference type="AlphaFoldDB" id="A0A8S4QEA3"/>
<evidence type="ECO:0000256" key="1">
    <source>
        <dbReference type="SAM" id="MobiDB-lite"/>
    </source>
</evidence>
<protein>
    <submittedName>
        <fullName evidence="2">Jg446 protein</fullName>
    </submittedName>
</protein>
<accession>A0A8S4QEA3</accession>
<evidence type="ECO:0000313" key="2">
    <source>
        <dbReference type="EMBL" id="CAH2207553.1"/>
    </source>
</evidence>